<evidence type="ECO:0000256" key="5">
    <source>
        <dbReference type="PROSITE-ProRule" id="PRU10141"/>
    </source>
</evidence>
<feature type="transmembrane region" description="Helical" evidence="7">
    <location>
        <begin position="526"/>
        <end position="546"/>
    </location>
</feature>
<evidence type="ECO:0000259" key="8">
    <source>
        <dbReference type="PROSITE" id="PS50011"/>
    </source>
</evidence>
<keyword evidence="7" id="KW-0472">Membrane</keyword>
<evidence type="ECO:0000313" key="9">
    <source>
        <dbReference type="EMBL" id="CAA9342457.1"/>
    </source>
</evidence>
<protein>
    <recommendedName>
        <fullName evidence="8">Protein kinase domain-containing protein</fullName>
    </recommendedName>
</protein>
<feature type="transmembrane region" description="Helical" evidence="7">
    <location>
        <begin position="567"/>
        <end position="592"/>
    </location>
</feature>
<dbReference type="AlphaFoldDB" id="A0A6J4LW58"/>
<reference evidence="9" key="1">
    <citation type="submission" date="2020-02" db="EMBL/GenBank/DDBJ databases">
        <authorList>
            <person name="Meier V. D."/>
        </authorList>
    </citation>
    <scope>NUCLEOTIDE SEQUENCE</scope>
    <source>
        <strain evidence="9">AVDCRST_MAG07</strain>
    </source>
</reference>
<dbReference type="PROSITE" id="PS00107">
    <property type="entry name" value="PROTEIN_KINASE_ATP"/>
    <property type="match status" value="1"/>
</dbReference>
<feature type="binding site" evidence="5">
    <location>
        <position position="45"/>
    </location>
    <ligand>
        <name>ATP</name>
        <dbReference type="ChEBI" id="CHEBI:30616"/>
    </ligand>
</feature>
<keyword evidence="7" id="KW-0812">Transmembrane</keyword>
<evidence type="ECO:0000256" key="6">
    <source>
        <dbReference type="SAM" id="MobiDB-lite"/>
    </source>
</evidence>
<keyword evidence="3" id="KW-0418">Kinase</keyword>
<dbReference type="InterPro" id="IPR011009">
    <property type="entry name" value="Kinase-like_dom_sf"/>
</dbReference>
<feature type="compositionally biased region" description="Acidic residues" evidence="6">
    <location>
        <begin position="368"/>
        <end position="378"/>
    </location>
</feature>
<feature type="domain" description="Protein kinase" evidence="8">
    <location>
        <begin position="17"/>
        <end position="273"/>
    </location>
</feature>
<keyword evidence="2 5" id="KW-0547">Nucleotide-binding</keyword>
<feature type="compositionally biased region" description="Low complexity" evidence="6">
    <location>
        <begin position="325"/>
        <end position="344"/>
    </location>
</feature>
<dbReference type="EMBL" id="CADCUB010000119">
    <property type="protein sequence ID" value="CAA9342457.1"/>
    <property type="molecule type" value="Genomic_DNA"/>
</dbReference>
<evidence type="ECO:0000256" key="4">
    <source>
        <dbReference type="ARBA" id="ARBA00022840"/>
    </source>
</evidence>
<keyword evidence="1" id="KW-0808">Transferase</keyword>
<evidence type="ECO:0000256" key="7">
    <source>
        <dbReference type="SAM" id="Phobius"/>
    </source>
</evidence>
<evidence type="ECO:0000256" key="1">
    <source>
        <dbReference type="ARBA" id="ARBA00022679"/>
    </source>
</evidence>
<dbReference type="Gene3D" id="1.10.510.10">
    <property type="entry name" value="Transferase(Phosphotransferase) domain 1"/>
    <property type="match status" value="1"/>
</dbReference>
<dbReference type="InterPro" id="IPR017441">
    <property type="entry name" value="Protein_kinase_ATP_BS"/>
</dbReference>
<dbReference type="PANTHER" id="PTHR43289">
    <property type="entry name" value="MITOGEN-ACTIVATED PROTEIN KINASE KINASE KINASE 20-RELATED"/>
    <property type="match status" value="1"/>
</dbReference>
<name>A0A6J4LW58_9ACTN</name>
<dbReference type="GO" id="GO:0004674">
    <property type="term" value="F:protein serine/threonine kinase activity"/>
    <property type="evidence" value="ECO:0007669"/>
    <property type="project" value="TreeGrafter"/>
</dbReference>
<dbReference type="SUPFAM" id="SSF56112">
    <property type="entry name" value="Protein kinase-like (PK-like)"/>
    <property type="match status" value="1"/>
</dbReference>
<evidence type="ECO:0000256" key="3">
    <source>
        <dbReference type="ARBA" id="ARBA00022777"/>
    </source>
</evidence>
<feature type="compositionally biased region" description="Pro residues" evidence="6">
    <location>
        <begin position="345"/>
        <end position="357"/>
    </location>
</feature>
<feature type="transmembrane region" description="Helical" evidence="7">
    <location>
        <begin position="418"/>
        <end position="451"/>
    </location>
</feature>
<dbReference type="PROSITE" id="PS00109">
    <property type="entry name" value="PROTEIN_KINASE_TYR"/>
    <property type="match status" value="1"/>
</dbReference>
<dbReference type="GO" id="GO:0005524">
    <property type="term" value="F:ATP binding"/>
    <property type="evidence" value="ECO:0007669"/>
    <property type="project" value="UniProtKB-UniRule"/>
</dbReference>
<dbReference type="PANTHER" id="PTHR43289:SF34">
    <property type="entry name" value="SERINE_THREONINE-PROTEIN KINASE YBDM-RELATED"/>
    <property type="match status" value="1"/>
</dbReference>
<accession>A0A6J4LW58</accession>
<evidence type="ECO:0000256" key="2">
    <source>
        <dbReference type="ARBA" id="ARBA00022741"/>
    </source>
</evidence>
<dbReference type="PROSITE" id="PS50011">
    <property type="entry name" value="PROTEIN_KINASE_DOM"/>
    <property type="match status" value="1"/>
</dbReference>
<keyword evidence="7" id="KW-1133">Transmembrane helix</keyword>
<dbReference type="Gene3D" id="3.30.200.20">
    <property type="entry name" value="Phosphorylase Kinase, domain 1"/>
    <property type="match status" value="1"/>
</dbReference>
<sequence length="602" mass="61910">MPVTPLRPSDPACAGPHRLLGRLGQGGMGTVYLGVSPDDRAVAVKVLRDGFPDADARRRFRHELDALRRVRGPHLVEVLDADVEADTPYLVTRFVPGTRLDDLVARGGPLPPDDLHRVARGLADALAALHGAGVVHRDLTPGNVLVLDGQPHVIDLGLATAADVTALTRSGLVIGTPGYLAPEQVTGSAVSPAVDVHAWGATVALAGTGRPPYGTGRPEAVLYRIVHGEPDLAGLPEPLAGLVRAAMDPDPARRPDARSLLASLGGGRATPPVTVHLPHDLDPQDVDVTTLLDTRDLRSGGPGPLRPARVPEAPTRQLATAATGPRPTLPLAAGPLPPAWASAPPVEPPVAGGPPPYDWARDGALDPGPDEGALDPYDEAGHDYGDPSSPYSHGSGDPSDADASDDLVPRSPARDLQVVLAALAGLAAVGAATLVAPVVAAVGVLLLLVLLRATGRAGERLRGRRERRGLRRRDPLVTALSSPWYLLLGLGDTLLSLPLLLAGAAVPAGLVWLASPDASGLDRPELTAATGVGAALLVGLSRRVHAPSRRLLRNALLTATPGASSRVAVGAVLAATALVLLATAEGTAAIWWPLVAQPVALP</sequence>
<dbReference type="InterPro" id="IPR008266">
    <property type="entry name" value="Tyr_kinase_AS"/>
</dbReference>
<dbReference type="CDD" id="cd14014">
    <property type="entry name" value="STKc_PknB_like"/>
    <property type="match status" value="1"/>
</dbReference>
<organism evidence="9">
    <name type="scientific">uncultured Frankineae bacterium</name>
    <dbReference type="NCBI Taxonomy" id="437475"/>
    <lineage>
        <taxon>Bacteria</taxon>
        <taxon>Bacillati</taxon>
        <taxon>Actinomycetota</taxon>
        <taxon>Actinomycetes</taxon>
        <taxon>Frankiales</taxon>
        <taxon>environmental samples</taxon>
    </lineage>
</organism>
<dbReference type="InterPro" id="IPR000719">
    <property type="entry name" value="Prot_kinase_dom"/>
</dbReference>
<keyword evidence="4 5" id="KW-0067">ATP-binding</keyword>
<gene>
    <name evidence="9" type="ORF">AVDCRST_MAG07-2447</name>
</gene>
<feature type="region of interest" description="Disordered" evidence="6">
    <location>
        <begin position="294"/>
        <end position="409"/>
    </location>
</feature>
<dbReference type="Pfam" id="PF00069">
    <property type="entry name" value="Pkinase"/>
    <property type="match status" value="1"/>
</dbReference>
<feature type="transmembrane region" description="Helical" evidence="7">
    <location>
        <begin position="494"/>
        <end position="514"/>
    </location>
</feature>
<proteinExistence type="predicted"/>